<evidence type="ECO:0000313" key="2">
    <source>
        <dbReference type="EMBL" id="PNY27867.1"/>
    </source>
</evidence>
<feature type="compositionally biased region" description="Polar residues" evidence="1">
    <location>
        <begin position="185"/>
        <end position="196"/>
    </location>
</feature>
<gene>
    <name evidence="2" type="ORF">TCAP_02203</name>
</gene>
<dbReference type="EMBL" id="NRSZ01000333">
    <property type="protein sequence ID" value="PNY27867.1"/>
    <property type="molecule type" value="Genomic_DNA"/>
</dbReference>
<dbReference type="AlphaFoldDB" id="A0A2K3QJZ5"/>
<name>A0A2K3QJZ5_9HYPO</name>
<evidence type="ECO:0000313" key="3">
    <source>
        <dbReference type="Proteomes" id="UP000236621"/>
    </source>
</evidence>
<keyword evidence="3" id="KW-1185">Reference proteome</keyword>
<comment type="caution">
    <text evidence="2">The sequence shown here is derived from an EMBL/GenBank/DDBJ whole genome shotgun (WGS) entry which is preliminary data.</text>
</comment>
<sequence>MSSWAMELVTPETISWRCLSRLRRLFPRPLSSVPVDRVPSRLDLPEVVGPVKVTRSCGVAELPRLGTATGRGELAALESVESPEPLCAHWGSFRNPRFGVTRASATHSLPCLVSWAGAEAELLTSSADSTHSQSPTMTMRTTSTAHPRLAAMTRRVAMLSFISSLVSPTRVPSSETPISYRAPLDSSSPGTSASNMTGELISTLSSGSLGMANSLELEAWYGDDCCNRQRS</sequence>
<dbReference type="Proteomes" id="UP000236621">
    <property type="component" value="Unassembled WGS sequence"/>
</dbReference>
<evidence type="ECO:0000256" key="1">
    <source>
        <dbReference type="SAM" id="MobiDB-lite"/>
    </source>
</evidence>
<organism evidence="2 3">
    <name type="scientific">Tolypocladium capitatum</name>
    <dbReference type="NCBI Taxonomy" id="45235"/>
    <lineage>
        <taxon>Eukaryota</taxon>
        <taxon>Fungi</taxon>
        <taxon>Dikarya</taxon>
        <taxon>Ascomycota</taxon>
        <taxon>Pezizomycotina</taxon>
        <taxon>Sordariomycetes</taxon>
        <taxon>Hypocreomycetidae</taxon>
        <taxon>Hypocreales</taxon>
        <taxon>Ophiocordycipitaceae</taxon>
        <taxon>Tolypocladium</taxon>
    </lineage>
</organism>
<protein>
    <submittedName>
        <fullName evidence="2">Uncharacterized protein</fullName>
    </submittedName>
</protein>
<reference evidence="2 3" key="1">
    <citation type="submission" date="2017-08" db="EMBL/GenBank/DDBJ databases">
        <title>Harnessing the power of phylogenomics to disentangle the directionality and signatures of interkingdom host jumping in the parasitic fungal genus Tolypocladium.</title>
        <authorList>
            <person name="Quandt C.A."/>
            <person name="Patterson W."/>
            <person name="Spatafora J.W."/>
        </authorList>
    </citation>
    <scope>NUCLEOTIDE SEQUENCE [LARGE SCALE GENOMIC DNA]</scope>
    <source>
        <strain evidence="2 3">CBS 113982</strain>
    </source>
</reference>
<feature type="region of interest" description="Disordered" evidence="1">
    <location>
        <begin position="169"/>
        <end position="196"/>
    </location>
</feature>
<accession>A0A2K3QJZ5</accession>
<proteinExistence type="predicted"/>